<organism evidence="1 2">
    <name type="scientific">Genlisea aurea</name>
    <dbReference type="NCBI Taxonomy" id="192259"/>
    <lineage>
        <taxon>Eukaryota</taxon>
        <taxon>Viridiplantae</taxon>
        <taxon>Streptophyta</taxon>
        <taxon>Embryophyta</taxon>
        <taxon>Tracheophyta</taxon>
        <taxon>Spermatophyta</taxon>
        <taxon>Magnoliopsida</taxon>
        <taxon>eudicotyledons</taxon>
        <taxon>Gunneridae</taxon>
        <taxon>Pentapetalae</taxon>
        <taxon>asterids</taxon>
        <taxon>lamiids</taxon>
        <taxon>Lamiales</taxon>
        <taxon>Lentibulariaceae</taxon>
        <taxon>Genlisea</taxon>
    </lineage>
</organism>
<evidence type="ECO:0000313" key="1">
    <source>
        <dbReference type="EMBL" id="EPS58832.1"/>
    </source>
</evidence>
<dbReference type="PANTHER" id="PTHR14873">
    <property type="entry name" value="OS06G0694100 PROTEIN"/>
    <property type="match status" value="1"/>
</dbReference>
<sequence>MPSRFSSMAISCASSCLVQNLARLCEPLRESLLVTPYSPPEAYPHVSVKSHLLSLLPETSISEQDTRALIRQFALFCAALASASNTTSRHLSWVSDSLSLQAISTLKEFARVCCDDDDYFRGNCSIKVGDLELDFSGIVESEAKFVIKVIPDVFPLLKDEIKKSSIDADDENGRNSSASAGVPLAFAVLAASQFRWLATKVDAPWIGNLIPFLIPCALTALDHWSPQVKDQGMMALIHLAKKSKASDFGGYTDVILDACCRNIVCDDEIWPFSVEMSVLLVTLTQERNPRSQWYAVLFSVDAIR</sequence>
<dbReference type="OrthoDB" id="753785at2759"/>
<dbReference type="EMBL" id="AUSU01008866">
    <property type="protein sequence ID" value="EPS58832.1"/>
    <property type="molecule type" value="Genomic_DNA"/>
</dbReference>
<protein>
    <submittedName>
        <fullName evidence="1">Uncharacterized protein</fullName>
    </submittedName>
</protein>
<dbReference type="Proteomes" id="UP000015453">
    <property type="component" value="Unassembled WGS sequence"/>
</dbReference>
<gene>
    <name evidence="1" type="ORF">M569_15984</name>
</gene>
<evidence type="ECO:0000313" key="2">
    <source>
        <dbReference type="Proteomes" id="UP000015453"/>
    </source>
</evidence>
<reference evidence="1 2" key="1">
    <citation type="journal article" date="2013" name="BMC Genomics">
        <title>The miniature genome of a carnivorous plant Genlisea aurea contains a low number of genes and short non-coding sequences.</title>
        <authorList>
            <person name="Leushkin E.V."/>
            <person name="Sutormin R.A."/>
            <person name="Nabieva E.R."/>
            <person name="Penin A.A."/>
            <person name="Kondrashov A.S."/>
            <person name="Logacheva M.D."/>
        </authorList>
    </citation>
    <scope>NUCLEOTIDE SEQUENCE [LARGE SCALE GENOMIC DNA]</scope>
</reference>
<dbReference type="SUPFAM" id="SSF48371">
    <property type="entry name" value="ARM repeat"/>
    <property type="match status" value="1"/>
</dbReference>
<comment type="caution">
    <text evidence="1">The sequence shown here is derived from an EMBL/GenBank/DDBJ whole genome shotgun (WGS) entry which is preliminary data.</text>
</comment>
<keyword evidence="2" id="KW-1185">Reference proteome</keyword>
<dbReference type="InterPro" id="IPR016024">
    <property type="entry name" value="ARM-type_fold"/>
</dbReference>
<accession>S8DHM9</accession>
<dbReference type="PANTHER" id="PTHR14873:SF1">
    <property type="entry name" value="OS06G0694100 PROTEIN"/>
    <property type="match status" value="1"/>
</dbReference>
<proteinExistence type="predicted"/>
<name>S8DHM9_9LAMI</name>
<dbReference type="AlphaFoldDB" id="S8DHM9"/>